<dbReference type="InterPro" id="IPR006600">
    <property type="entry name" value="HTH_CenpB_DNA-bd_dom"/>
</dbReference>
<evidence type="ECO:0000313" key="4">
    <source>
        <dbReference type="EMBL" id="KAG7400331.1"/>
    </source>
</evidence>
<reference evidence="4" key="1">
    <citation type="submission" date="2021-02" db="EMBL/GenBank/DDBJ databases">
        <authorList>
            <person name="Palmer J.M."/>
        </authorList>
    </citation>
    <scope>NUCLEOTIDE SEQUENCE</scope>
    <source>
        <strain evidence="4">SCRP23</strain>
    </source>
</reference>
<name>A0A8T1X410_9STRA</name>
<dbReference type="AlphaFoldDB" id="A0A8T1X410"/>
<dbReference type="EMBL" id="JAGDFL010000033">
    <property type="protein sequence ID" value="KAG7400331.1"/>
    <property type="molecule type" value="Genomic_DNA"/>
</dbReference>
<protein>
    <recommendedName>
        <fullName evidence="3">HTH CENPB-type domain-containing protein</fullName>
    </recommendedName>
</protein>
<evidence type="ECO:0000256" key="2">
    <source>
        <dbReference type="SAM" id="MobiDB-lite"/>
    </source>
</evidence>
<dbReference type="PANTHER" id="PTHR33324:SF2">
    <property type="entry name" value="MYB_SANT-LIKE DNA-BINDING DOMAIN-CONTAINING PROTEIN"/>
    <property type="match status" value="1"/>
</dbReference>
<dbReference type="OrthoDB" id="162969at2759"/>
<proteinExistence type="predicted"/>
<dbReference type="SMART" id="SM00674">
    <property type="entry name" value="CENPB"/>
    <property type="match status" value="1"/>
</dbReference>
<accession>A0A8T1X410</accession>
<feature type="compositionally biased region" description="Basic and acidic residues" evidence="2">
    <location>
        <begin position="450"/>
        <end position="461"/>
    </location>
</feature>
<feature type="compositionally biased region" description="Acidic residues" evidence="2">
    <location>
        <begin position="208"/>
        <end position="227"/>
    </location>
</feature>
<feature type="compositionally biased region" description="Polar residues" evidence="2">
    <location>
        <begin position="257"/>
        <end position="268"/>
    </location>
</feature>
<dbReference type="GO" id="GO:0003677">
    <property type="term" value="F:DNA binding"/>
    <property type="evidence" value="ECO:0007669"/>
    <property type="project" value="UniProtKB-KW"/>
</dbReference>
<dbReference type="PANTHER" id="PTHR33324">
    <property type="entry name" value="EXPRESSED PROTEIN"/>
    <property type="match status" value="1"/>
</dbReference>
<feature type="region of interest" description="Disordered" evidence="2">
    <location>
        <begin position="399"/>
        <end position="461"/>
    </location>
</feature>
<keyword evidence="1" id="KW-0238">DNA-binding</keyword>
<evidence type="ECO:0000313" key="5">
    <source>
        <dbReference type="Proteomes" id="UP000693981"/>
    </source>
</evidence>
<comment type="caution">
    <text evidence="4">The sequence shown here is derived from an EMBL/GenBank/DDBJ whole genome shotgun (WGS) entry which is preliminary data.</text>
</comment>
<organism evidence="4 5">
    <name type="scientific">Phytophthora boehmeriae</name>
    <dbReference type="NCBI Taxonomy" id="109152"/>
    <lineage>
        <taxon>Eukaryota</taxon>
        <taxon>Sar</taxon>
        <taxon>Stramenopiles</taxon>
        <taxon>Oomycota</taxon>
        <taxon>Peronosporomycetes</taxon>
        <taxon>Peronosporales</taxon>
        <taxon>Peronosporaceae</taxon>
        <taxon>Phytophthora</taxon>
    </lineage>
</organism>
<dbReference type="Pfam" id="PF03221">
    <property type="entry name" value="HTH_Tnp_Tc5"/>
    <property type="match status" value="1"/>
</dbReference>
<evidence type="ECO:0000259" key="3">
    <source>
        <dbReference type="PROSITE" id="PS51253"/>
    </source>
</evidence>
<dbReference type="Proteomes" id="UP000693981">
    <property type="component" value="Unassembled WGS sequence"/>
</dbReference>
<dbReference type="PROSITE" id="PS51253">
    <property type="entry name" value="HTH_CENPB"/>
    <property type="match status" value="1"/>
</dbReference>
<sequence length="512" mass="57486">MPRNSNRRNLTYREKVAIIRKKDEQPSWTQRNLARWAMEHFGMDKRPTQATISNTLRNREKHLRPDVPPEFCSVRPVKHPEMDVLMIQWVRQELQGDVAITRAAVQKKALEFAQELNLEGSVKFSKGWVSSFMNRHQLNFVRRQGDDTGHLTLVVSAGTDAAAVLVANPPIGMGSIPIDPQQVQQLEQQEQPVDEMEDEDTRVHSEMEFEEDAADNAQEDEVVEEPETIMTESPSTHTGKRRRESSDDTTSPIDPSENTSDRSASGDNEVSGFSADDRATVDVLLDWIIEPGNYSRWWLQKDDADKPQSLLDEIDMFLRSRGLRGMSSAQIKVRIAAFTTSFQAAHTWMRQTGNDYPVGVVTAEQGGIKSHVLQMCPYYEKLAPVLSPYANFDANTADDQRVTAPGTDAPDTVNEEGTPLLSTQGGEVEVDIAGGVTLPKQARRQSTGTTRDDSGDSEEKAQRRRLFELECARLQSEIETKNIQLLVEKSLARKKLLDAGVSPEEVDRILPF</sequence>
<feature type="domain" description="HTH CENPB-type" evidence="3">
    <location>
        <begin position="70"/>
        <end position="142"/>
    </location>
</feature>
<evidence type="ECO:0000256" key="1">
    <source>
        <dbReference type="ARBA" id="ARBA00023125"/>
    </source>
</evidence>
<keyword evidence="5" id="KW-1185">Reference proteome</keyword>
<gene>
    <name evidence="4" type="ORF">PHYBOEH_006271</name>
</gene>
<feature type="region of interest" description="Disordered" evidence="2">
    <location>
        <begin position="182"/>
        <end position="273"/>
    </location>
</feature>
<feature type="compositionally biased region" description="Low complexity" evidence="2">
    <location>
        <begin position="182"/>
        <end position="191"/>
    </location>
</feature>